<proteinExistence type="predicted"/>
<protein>
    <submittedName>
        <fullName evidence="2">Uncharacterized protein</fullName>
    </submittedName>
</protein>
<feature type="compositionally biased region" description="Basic and acidic residues" evidence="1">
    <location>
        <begin position="92"/>
        <end position="101"/>
    </location>
</feature>
<keyword evidence="3" id="KW-1185">Reference proteome</keyword>
<feature type="region of interest" description="Disordered" evidence="1">
    <location>
        <begin position="133"/>
        <end position="159"/>
    </location>
</feature>
<organism evidence="2 3">
    <name type="scientific">Corynebacterium tuberculostearicum</name>
    <dbReference type="NCBI Taxonomy" id="38304"/>
    <lineage>
        <taxon>Bacteria</taxon>
        <taxon>Bacillati</taxon>
        <taxon>Actinomycetota</taxon>
        <taxon>Actinomycetes</taxon>
        <taxon>Mycobacteriales</taxon>
        <taxon>Corynebacteriaceae</taxon>
        <taxon>Corynebacterium</taxon>
    </lineage>
</organism>
<gene>
    <name evidence="2" type="ORF">JDP02_02645</name>
</gene>
<name>A0A8I1HUD9_9CORY</name>
<evidence type="ECO:0000313" key="3">
    <source>
        <dbReference type="Proteomes" id="UP000603369"/>
    </source>
</evidence>
<feature type="compositionally biased region" description="Acidic residues" evidence="1">
    <location>
        <begin position="78"/>
        <end position="88"/>
    </location>
</feature>
<evidence type="ECO:0000256" key="1">
    <source>
        <dbReference type="SAM" id="MobiDB-lite"/>
    </source>
</evidence>
<evidence type="ECO:0000313" key="2">
    <source>
        <dbReference type="EMBL" id="MBK3427410.1"/>
    </source>
</evidence>
<dbReference type="Proteomes" id="UP000603369">
    <property type="component" value="Unassembled WGS sequence"/>
</dbReference>
<dbReference type="AlphaFoldDB" id="A0A8I1HUD9"/>
<dbReference type="EMBL" id="JAEHFL010000003">
    <property type="protein sequence ID" value="MBK3427410.1"/>
    <property type="molecule type" value="Genomic_DNA"/>
</dbReference>
<comment type="caution">
    <text evidence="2">The sequence shown here is derived from an EMBL/GenBank/DDBJ whole genome shotgun (WGS) entry which is preliminary data.</text>
</comment>
<reference evidence="2 3" key="1">
    <citation type="submission" date="2020-12" db="EMBL/GenBank/DDBJ databases">
        <title>Draft genome sequence of the commensal strain Corynebacterium tuberculostearicum MFP09/CIP 102622 isolated from human skin.</title>
        <authorList>
            <person name="Boukerb A.M."/>
            <person name="Janvier X."/>
            <person name="Feuilloley M.G.J."/>
            <person name="Groboillot A."/>
        </authorList>
    </citation>
    <scope>NUCLEOTIDE SEQUENCE [LARGE SCALE GENOMIC DNA]</scope>
    <source>
        <strain evidence="2 3">CIP 102622</strain>
    </source>
</reference>
<feature type="compositionally biased region" description="Low complexity" evidence="1">
    <location>
        <begin position="135"/>
        <end position="159"/>
    </location>
</feature>
<sequence length="207" mass="22072">MQTSPLPARTPYALRKLLRARPGLATLWGMKKSFLIPFFSLALFTTGCGGSDDTATTISTVKETVTETASETSTTETSTEESTTEETTTETPQEREPRTETPEPATNNQQQANTAGYQCADGTWVEFAGLCKESNNQPPVQPAPQQQAPQQGQANNGGPSADCPAYLCGYGNDANGNRNKSSGEIQTQHGCEQGYITDPQVCGAVGR</sequence>
<feature type="region of interest" description="Disordered" evidence="1">
    <location>
        <begin position="63"/>
        <end position="111"/>
    </location>
</feature>
<accession>A0A8I1HUD9</accession>
<feature type="compositionally biased region" description="Low complexity" evidence="1">
    <location>
        <begin position="66"/>
        <end position="77"/>
    </location>
</feature>